<dbReference type="InterPro" id="IPR012431">
    <property type="entry name" value="PDDEXK_10"/>
</dbReference>
<dbReference type="InterPro" id="IPR024271">
    <property type="entry name" value="DUF3782"/>
</dbReference>
<feature type="coiled-coil region" evidence="1">
    <location>
        <begin position="42"/>
        <end position="138"/>
    </location>
</feature>
<dbReference type="AlphaFoldDB" id="A0AAU8H1P7"/>
<sequence>MTTTNLEEIKKIIKNELPTILKTDPSFRRYILQITKAYYPPKKKTEDRIEQLYQQLLQMQEKSDRKWEEWSKRWQQTQAEWNRKWEENEKRWEQTQAEWNRKWEEWSKRWEQTQAEWNRKWEENEKRWEQTQAEWNRKWEEWSKRWEQTQAEWNRKWEEWSKRWEQTQAEWNRKWEENEKRWEQTQAEWNRKWEENEKRWEENQRTINEILKRLEKIDKRHLYTIGALGARWGLYSEESFRNGLKAIIEESFGVEVIRYVDYDHEGEVFGRPDQIEIDLIVRNAELIACEIKSSMSKSDMYTLWRKKEFYEKKHQKKVDRVIVISPMVDPRAKPVAEKLGIEIYTHSDEFIEKEEKNIEDISS</sequence>
<proteinExistence type="predicted"/>
<organism evidence="2">
    <name type="scientific">Thermodesulfovibrio obliviosus</name>
    <dbReference type="NCBI Taxonomy" id="3118332"/>
    <lineage>
        <taxon>Bacteria</taxon>
        <taxon>Pseudomonadati</taxon>
        <taxon>Nitrospirota</taxon>
        <taxon>Thermodesulfovibrionia</taxon>
        <taxon>Thermodesulfovibrionales</taxon>
        <taxon>Thermodesulfovibrionaceae</taxon>
        <taxon>Thermodesulfovibrio</taxon>
    </lineage>
</organism>
<evidence type="ECO:0000256" key="1">
    <source>
        <dbReference type="SAM" id="Coils"/>
    </source>
</evidence>
<accession>A0AAU8H1P7</accession>
<protein>
    <submittedName>
        <fullName evidence="2">DUF3782 domain-containing protein</fullName>
    </submittedName>
</protein>
<dbReference type="RefSeq" id="WP_353685882.1">
    <property type="nucleotide sequence ID" value="NZ_CP144374.1"/>
</dbReference>
<dbReference type="EMBL" id="CP144374">
    <property type="protein sequence ID" value="XCH48232.1"/>
    <property type="molecule type" value="Genomic_DNA"/>
</dbReference>
<dbReference type="Pfam" id="PF07788">
    <property type="entry name" value="PDDEXK_10"/>
    <property type="match status" value="1"/>
</dbReference>
<dbReference type="PANTHER" id="PTHR34314">
    <property type="entry name" value="CRENARCHAEAL PROTEIN, PUTATIVE-RELATED"/>
    <property type="match status" value="1"/>
</dbReference>
<dbReference type="PANTHER" id="PTHR34314:SF6">
    <property type="entry name" value="DUF3782 DOMAIN-CONTAINING PROTEIN"/>
    <property type="match status" value="1"/>
</dbReference>
<keyword evidence="1" id="KW-0175">Coiled coil</keyword>
<dbReference type="Pfam" id="PF12644">
    <property type="entry name" value="DUF3782"/>
    <property type="match status" value="1"/>
</dbReference>
<evidence type="ECO:0000313" key="2">
    <source>
        <dbReference type="EMBL" id="XCH48232.1"/>
    </source>
</evidence>
<reference evidence="2" key="1">
    <citation type="submission" date="2024-01" db="EMBL/GenBank/DDBJ databases">
        <title>The first autotrophic representatives of the genus Thermodesulfovibrio.</title>
        <authorList>
            <person name="Maltseva A.I."/>
            <person name="Elcheninov A.G."/>
            <person name="Kublanov I.V."/>
            <person name="Lebedinsky A.V."/>
            <person name="Frolov E.N."/>
        </authorList>
    </citation>
    <scope>NUCLEOTIDE SEQUENCE</scope>
    <source>
        <strain evidence="2">3462-1</strain>
    </source>
</reference>
<dbReference type="KEGG" id="tob:V4D31_07790"/>
<gene>
    <name evidence="2" type="ORF">V4D31_07790</name>
</gene>
<name>A0AAU8H1P7_9BACT</name>